<proteinExistence type="predicted"/>
<reference evidence="2 3" key="1">
    <citation type="submission" date="2019-03" db="EMBL/GenBank/DDBJ databases">
        <authorList>
            <person name="Gaulin E."/>
            <person name="Dumas B."/>
        </authorList>
    </citation>
    <scope>NUCLEOTIDE SEQUENCE [LARGE SCALE GENOMIC DNA]</scope>
    <source>
        <strain evidence="2">CBS 568.67</strain>
    </source>
</reference>
<dbReference type="InterPro" id="IPR032675">
    <property type="entry name" value="LRR_dom_sf"/>
</dbReference>
<name>A0A485KMJ4_9STRA</name>
<evidence type="ECO:0000313" key="3">
    <source>
        <dbReference type="Proteomes" id="UP000332933"/>
    </source>
</evidence>
<evidence type="ECO:0000313" key="2">
    <source>
        <dbReference type="EMBL" id="VFT86053.1"/>
    </source>
</evidence>
<keyword evidence="3" id="KW-1185">Reference proteome</keyword>
<dbReference type="SUPFAM" id="SSF52047">
    <property type="entry name" value="RNI-like"/>
    <property type="match status" value="1"/>
</dbReference>
<accession>A0A485KMJ4</accession>
<dbReference type="Gene3D" id="3.80.10.10">
    <property type="entry name" value="Ribonuclease Inhibitor"/>
    <property type="match status" value="1"/>
</dbReference>
<sequence>MLDFGRWLQTRPVQSLKLTGYNWDLREIMFLDLILACQTLIVLNLNYCPIPSDFTLGAIPSSTTHLALSCCQLTALFMVALVNVLKLSNVSHLAIQGYDDHDDAHLEAFLGALPDTRVTHLDVSRFHPFVSDLGFAIGFHSSWTLAII</sequence>
<dbReference type="OrthoDB" id="88337at2759"/>
<dbReference type="AlphaFoldDB" id="A0A485KMJ4"/>
<dbReference type="EMBL" id="CAADRA010005150">
    <property type="protein sequence ID" value="VFT86053.1"/>
    <property type="molecule type" value="Genomic_DNA"/>
</dbReference>
<gene>
    <name evidence="2" type="primary">Aste57867_9169</name>
    <name evidence="1" type="ORF">As57867_009133</name>
    <name evidence="2" type="ORF">ASTE57867_9169</name>
</gene>
<reference evidence="1" key="2">
    <citation type="submission" date="2019-06" db="EMBL/GenBank/DDBJ databases">
        <title>Genomics analysis of Aphanomyces spp. identifies a new class of oomycete effector associated with host adaptation.</title>
        <authorList>
            <person name="Gaulin E."/>
        </authorList>
    </citation>
    <scope>NUCLEOTIDE SEQUENCE</scope>
    <source>
        <strain evidence="1">CBS 578.67</strain>
    </source>
</reference>
<evidence type="ECO:0000313" key="1">
    <source>
        <dbReference type="EMBL" id="KAF0700291.1"/>
    </source>
</evidence>
<organism evidence="2 3">
    <name type="scientific">Aphanomyces stellatus</name>
    <dbReference type="NCBI Taxonomy" id="120398"/>
    <lineage>
        <taxon>Eukaryota</taxon>
        <taxon>Sar</taxon>
        <taxon>Stramenopiles</taxon>
        <taxon>Oomycota</taxon>
        <taxon>Saprolegniomycetes</taxon>
        <taxon>Saprolegniales</taxon>
        <taxon>Verrucalvaceae</taxon>
        <taxon>Aphanomyces</taxon>
    </lineage>
</organism>
<dbReference type="Proteomes" id="UP000332933">
    <property type="component" value="Unassembled WGS sequence"/>
</dbReference>
<dbReference type="EMBL" id="VJMH01005129">
    <property type="protein sequence ID" value="KAF0700291.1"/>
    <property type="molecule type" value="Genomic_DNA"/>
</dbReference>
<protein>
    <submittedName>
        <fullName evidence="2">Aste57867_9169 protein</fullName>
    </submittedName>
</protein>